<dbReference type="Gene3D" id="3.30.300.30">
    <property type="match status" value="1"/>
</dbReference>
<dbReference type="InterPro" id="IPR016035">
    <property type="entry name" value="Acyl_Trfase/lysoPLipase"/>
</dbReference>
<feature type="region of interest" description="Disordered" evidence="7">
    <location>
        <begin position="4500"/>
        <end position="4519"/>
    </location>
</feature>
<dbReference type="SUPFAM" id="SSF53901">
    <property type="entry name" value="Thiolase-like"/>
    <property type="match status" value="3"/>
</dbReference>
<dbReference type="SMART" id="SM00822">
    <property type="entry name" value="PKS_KR"/>
    <property type="match status" value="2"/>
</dbReference>
<dbReference type="Gene3D" id="3.40.366.10">
    <property type="entry name" value="Malonyl-Coenzyme A Acyl Carrier Protein, domain 2"/>
    <property type="match status" value="3"/>
</dbReference>
<dbReference type="InterPro" id="IPR049900">
    <property type="entry name" value="PKS_mFAS_DH"/>
</dbReference>
<dbReference type="Pfam" id="PF21089">
    <property type="entry name" value="PKS_DH_N"/>
    <property type="match status" value="2"/>
</dbReference>
<dbReference type="SUPFAM" id="SSF52151">
    <property type="entry name" value="FabD/lysophospholipase-like"/>
    <property type="match status" value="3"/>
</dbReference>
<dbReference type="PROSITE" id="PS00455">
    <property type="entry name" value="AMP_BINDING"/>
    <property type="match status" value="1"/>
</dbReference>
<dbReference type="PROSITE" id="PS50075">
    <property type="entry name" value="CARRIER"/>
    <property type="match status" value="4"/>
</dbReference>
<dbReference type="InterPro" id="IPR013968">
    <property type="entry name" value="PKS_KR"/>
</dbReference>
<dbReference type="Pfam" id="PF00109">
    <property type="entry name" value="ketoacyl-synt"/>
    <property type="match status" value="3"/>
</dbReference>
<feature type="domain" description="Ketosynthase family 3 (KS3)" evidence="9">
    <location>
        <begin position="4521"/>
        <end position="4949"/>
    </location>
</feature>
<evidence type="ECO:0000256" key="4">
    <source>
        <dbReference type="ARBA" id="ARBA00022737"/>
    </source>
</evidence>
<dbReference type="InterPro" id="IPR036291">
    <property type="entry name" value="NAD(P)-bd_dom_sf"/>
</dbReference>
<dbReference type="Pfam" id="PF00550">
    <property type="entry name" value="PP-binding"/>
    <property type="match status" value="4"/>
</dbReference>
<dbReference type="InterPro" id="IPR006162">
    <property type="entry name" value="Ppantetheine_attach_site"/>
</dbReference>
<dbReference type="SUPFAM" id="SSF56801">
    <property type="entry name" value="Acetyl-CoA synthetase-like"/>
    <property type="match status" value="1"/>
</dbReference>
<organism evidence="11 12">
    <name type="scientific">Catenulispora yoronensis</name>
    <dbReference type="NCBI Taxonomy" id="450799"/>
    <lineage>
        <taxon>Bacteria</taxon>
        <taxon>Bacillati</taxon>
        <taxon>Actinomycetota</taxon>
        <taxon>Actinomycetes</taxon>
        <taxon>Catenulisporales</taxon>
        <taxon>Catenulisporaceae</taxon>
        <taxon>Catenulispora</taxon>
    </lineage>
</organism>
<gene>
    <name evidence="11" type="ORF">GCM10009839_57900</name>
</gene>
<feature type="region of interest" description="C-terminal hotdog fold" evidence="6">
    <location>
        <begin position="3849"/>
        <end position="3983"/>
    </location>
</feature>
<feature type="domain" description="Ketosynthase family 3 (KS3)" evidence="9">
    <location>
        <begin position="2786"/>
        <end position="3213"/>
    </location>
</feature>
<keyword evidence="2" id="KW-0597">Phosphoprotein</keyword>
<dbReference type="InterPro" id="IPR018201">
    <property type="entry name" value="Ketoacyl_synth_AS"/>
</dbReference>
<dbReference type="InterPro" id="IPR016039">
    <property type="entry name" value="Thiolase-like"/>
</dbReference>
<dbReference type="InterPro" id="IPR045851">
    <property type="entry name" value="AMP-bd_C_sf"/>
</dbReference>
<evidence type="ECO:0000256" key="7">
    <source>
        <dbReference type="SAM" id="MobiDB-lite"/>
    </source>
</evidence>
<dbReference type="Pfam" id="PF16197">
    <property type="entry name" value="KAsynt_C_assoc"/>
    <property type="match status" value="3"/>
</dbReference>
<feature type="active site" description="Proton acceptor; for dehydratase activity" evidence="6">
    <location>
        <position position="3741"/>
    </location>
</feature>
<feature type="domain" description="Carrier" evidence="8">
    <location>
        <begin position="2694"/>
        <end position="2769"/>
    </location>
</feature>
<dbReference type="Gene3D" id="3.40.47.10">
    <property type="match status" value="3"/>
</dbReference>
<dbReference type="InterPro" id="IPR049551">
    <property type="entry name" value="PKS_DH_C"/>
</dbReference>
<proteinExistence type="predicted"/>
<dbReference type="InterPro" id="IPR020807">
    <property type="entry name" value="PKS_DH"/>
</dbReference>
<keyword evidence="12" id="KW-1185">Reference proteome</keyword>
<dbReference type="Pfam" id="PF00698">
    <property type="entry name" value="Acyl_transf_1"/>
    <property type="match status" value="3"/>
</dbReference>
<feature type="domain" description="Carrier" evidence="8">
    <location>
        <begin position="962"/>
        <end position="1040"/>
    </location>
</feature>
<dbReference type="InterPro" id="IPR020841">
    <property type="entry name" value="PKS_Beta-ketoAc_synthase_dom"/>
</dbReference>
<name>A0ABN2UYK8_9ACTN</name>
<dbReference type="InterPro" id="IPR025110">
    <property type="entry name" value="AMP-bd_C"/>
</dbReference>
<evidence type="ECO:0000256" key="2">
    <source>
        <dbReference type="ARBA" id="ARBA00022553"/>
    </source>
</evidence>
<comment type="caution">
    <text evidence="11">The sequence shown here is derived from an EMBL/GenBank/DDBJ whole genome shotgun (WGS) entry which is preliminary data.</text>
</comment>
<evidence type="ECO:0000259" key="8">
    <source>
        <dbReference type="PROSITE" id="PS50075"/>
    </source>
</evidence>
<feature type="region of interest" description="N-terminal hotdog fold" evidence="6">
    <location>
        <begin position="1976"/>
        <end position="2101"/>
    </location>
</feature>
<dbReference type="Gene3D" id="3.10.129.110">
    <property type="entry name" value="Polyketide synthase dehydratase"/>
    <property type="match status" value="2"/>
</dbReference>
<dbReference type="InterPro" id="IPR020806">
    <property type="entry name" value="PKS_PP-bd"/>
</dbReference>
<feature type="domain" description="Carrier" evidence="8">
    <location>
        <begin position="4421"/>
        <end position="4496"/>
    </location>
</feature>
<feature type="domain" description="PKS/mFAS DH" evidence="10">
    <location>
        <begin position="3710"/>
        <end position="3983"/>
    </location>
</feature>
<dbReference type="InterPro" id="IPR016036">
    <property type="entry name" value="Malonyl_transacylase_ACP-bd"/>
</dbReference>
<dbReference type="InterPro" id="IPR049552">
    <property type="entry name" value="PKS_DH_N"/>
</dbReference>
<dbReference type="SUPFAM" id="SSF47336">
    <property type="entry name" value="ACP-like"/>
    <property type="match status" value="4"/>
</dbReference>
<dbReference type="Gene3D" id="3.40.50.12780">
    <property type="entry name" value="N-terminal domain of ligase-like"/>
    <property type="match status" value="1"/>
</dbReference>
<evidence type="ECO:0000256" key="5">
    <source>
        <dbReference type="ARBA" id="ARBA00023315"/>
    </source>
</evidence>
<dbReference type="CDD" id="cd08956">
    <property type="entry name" value="KR_3_FAS_SDR_x"/>
    <property type="match status" value="2"/>
</dbReference>
<dbReference type="Pfam" id="PF14765">
    <property type="entry name" value="PS-DH"/>
    <property type="match status" value="2"/>
</dbReference>
<dbReference type="PANTHER" id="PTHR43775">
    <property type="entry name" value="FATTY ACID SYNTHASE"/>
    <property type="match status" value="1"/>
</dbReference>
<dbReference type="InterPro" id="IPR009081">
    <property type="entry name" value="PP-bd_ACP"/>
</dbReference>
<dbReference type="SMART" id="SM00827">
    <property type="entry name" value="PKS_AT"/>
    <property type="match status" value="3"/>
</dbReference>
<dbReference type="InterPro" id="IPR036736">
    <property type="entry name" value="ACP-like_sf"/>
</dbReference>
<dbReference type="Pfam" id="PF08659">
    <property type="entry name" value="KR"/>
    <property type="match status" value="3"/>
</dbReference>
<dbReference type="Gene3D" id="3.30.70.3290">
    <property type="match status" value="3"/>
</dbReference>
<feature type="region of interest" description="N-terminal hotdog fold" evidence="6">
    <location>
        <begin position="3710"/>
        <end position="3834"/>
    </location>
</feature>
<dbReference type="PROSITE" id="PS00012">
    <property type="entry name" value="PHOSPHOPANTETHEINE"/>
    <property type="match status" value="2"/>
</dbReference>
<dbReference type="SUPFAM" id="SSF55048">
    <property type="entry name" value="Probable ACP-binding domain of malonyl-CoA ACP transacylase"/>
    <property type="match status" value="3"/>
</dbReference>
<dbReference type="PROSITE" id="PS00606">
    <property type="entry name" value="KS3_1"/>
    <property type="match status" value="3"/>
</dbReference>
<dbReference type="InterPro" id="IPR042099">
    <property type="entry name" value="ANL_N_sf"/>
</dbReference>
<dbReference type="Pfam" id="PF13193">
    <property type="entry name" value="AMP-binding_C"/>
    <property type="match status" value="1"/>
</dbReference>
<dbReference type="SUPFAM" id="SSF51735">
    <property type="entry name" value="NAD(P)-binding Rossmann-fold domains"/>
    <property type="match status" value="5"/>
</dbReference>
<feature type="region of interest" description="C-terminal hotdog fold" evidence="6">
    <location>
        <begin position="2116"/>
        <end position="2251"/>
    </location>
</feature>
<evidence type="ECO:0000313" key="11">
    <source>
        <dbReference type="EMBL" id="GAA2046092.1"/>
    </source>
</evidence>
<dbReference type="Proteomes" id="UP001500751">
    <property type="component" value="Unassembled WGS sequence"/>
</dbReference>
<dbReference type="Pfam" id="PF00501">
    <property type="entry name" value="AMP-binding"/>
    <property type="match status" value="1"/>
</dbReference>
<feature type="active site" description="Proton acceptor; for dehydratase activity" evidence="6">
    <location>
        <position position="2007"/>
    </location>
</feature>
<dbReference type="PANTHER" id="PTHR43775:SF51">
    <property type="entry name" value="INACTIVE PHENOLPHTHIOCEROL SYNTHESIS POLYKETIDE SYNTHASE TYPE I PKS1-RELATED"/>
    <property type="match status" value="1"/>
</dbReference>
<dbReference type="Pfam" id="PF02801">
    <property type="entry name" value="Ketoacyl-synt_C"/>
    <property type="match status" value="3"/>
</dbReference>
<feature type="domain" description="PKS/mFAS DH" evidence="10">
    <location>
        <begin position="1976"/>
        <end position="2251"/>
    </location>
</feature>
<dbReference type="CDD" id="cd00833">
    <property type="entry name" value="PKS"/>
    <property type="match status" value="3"/>
</dbReference>
<accession>A0ABN2UYK8</accession>
<dbReference type="SMART" id="SM00823">
    <property type="entry name" value="PKS_PP"/>
    <property type="match status" value="4"/>
</dbReference>
<dbReference type="InterPro" id="IPR014031">
    <property type="entry name" value="Ketoacyl_synth_C"/>
</dbReference>
<feature type="domain" description="Carrier" evidence="8">
    <location>
        <begin position="5453"/>
        <end position="5530"/>
    </location>
</feature>
<reference evidence="11 12" key="1">
    <citation type="journal article" date="2019" name="Int. J. Syst. Evol. Microbiol.">
        <title>The Global Catalogue of Microorganisms (GCM) 10K type strain sequencing project: providing services to taxonomists for standard genome sequencing and annotation.</title>
        <authorList>
            <consortium name="The Broad Institute Genomics Platform"/>
            <consortium name="The Broad Institute Genome Sequencing Center for Infectious Disease"/>
            <person name="Wu L."/>
            <person name="Ma J."/>
        </authorList>
    </citation>
    <scope>NUCLEOTIDE SEQUENCE [LARGE SCALE GENOMIC DNA]</scope>
    <source>
        <strain evidence="11 12">JCM 16014</strain>
    </source>
</reference>
<dbReference type="InterPro" id="IPR001227">
    <property type="entry name" value="Ac_transferase_dom_sf"/>
</dbReference>
<dbReference type="Pfam" id="PF22953">
    <property type="entry name" value="SpnB_Rossmann"/>
    <property type="match status" value="3"/>
</dbReference>
<dbReference type="Gene3D" id="3.40.50.11460">
    <property type="match status" value="1"/>
</dbReference>
<evidence type="ECO:0000256" key="6">
    <source>
        <dbReference type="PROSITE-ProRule" id="PRU01363"/>
    </source>
</evidence>
<keyword evidence="1" id="KW-0596">Phosphopantetheine</keyword>
<keyword evidence="3" id="KW-0808">Transferase</keyword>
<keyword evidence="4" id="KW-0677">Repeat</keyword>
<dbReference type="PROSITE" id="PS52019">
    <property type="entry name" value="PKS_MFAS_DH"/>
    <property type="match status" value="2"/>
</dbReference>
<keyword evidence="5" id="KW-0012">Acyltransferase</keyword>
<evidence type="ECO:0000313" key="12">
    <source>
        <dbReference type="Proteomes" id="UP001500751"/>
    </source>
</evidence>
<feature type="active site" description="Proton donor; for dehydratase activity" evidence="6">
    <location>
        <position position="3909"/>
    </location>
</feature>
<dbReference type="Gene3D" id="3.40.50.720">
    <property type="entry name" value="NAD(P)-binding Rossmann-like Domain"/>
    <property type="match status" value="3"/>
</dbReference>
<dbReference type="InterPro" id="IPR014030">
    <property type="entry name" value="Ketoacyl_synth_N"/>
</dbReference>
<evidence type="ECO:0000256" key="1">
    <source>
        <dbReference type="ARBA" id="ARBA00022450"/>
    </source>
</evidence>
<dbReference type="SMART" id="SM01294">
    <property type="entry name" value="PKS_PP_betabranch"/>
    <property type="match status" value="4"/>
</dbReference>
<feature type="region of interest" description="Disordered" evidence="7">
    <location>
        <begin position="5591"/>
        <end position="5610"/>
    </location>
</feature>
<evidence type="ECO:0000256" key="3">
    <source>
        <dbReference type="ARBA" id="ARBA00022679"/>
    </source>
</evidence>
<dbReference type="SMART" id="SM00826">
    <property type="entry name" value="PKS_DH"/>
    <property type="match status" value="2"/>
</dbReference>
<evidence type="ECO:0000259" key="9">
    <source>
        <dbReference type="PROSITE" id="PS52004"/>
    </source>
</evidence>
<dbReference type="EMBL" id="BAAAQN010000040">
    <property type="protein sequence ID" value="GAA2046092.1"/>
    <property type="molecule type" value="Genomic_DNA"/>
</dbReference>
<sequence length="5634" mass="587955">MLRADLIRPLPETLRAHAERIGAKPAFHDARRSVTYAELEARTRRLGGHLASGLGVPRGERVAILLDNAVEVVESYLGVHRAAAVGVPVNPRSTDEELAHILDDSGARVLITDVPHVEQVRRVRAGREHLVVVVVDGDSALIDGAYSFHELTETEPERPAPDDLGLDEPAWILYTSGTTGLPKGVVSTERNCLWSVAAAYVPLLGLSEDDHVLWPLPLFHSLAHVLCVMGVTTVGATARIVRDFSPEEILDLLRDGDYTYLVGVPTMYQYLLRFAETRQWSAPTLRTCLITGAVTTPDLGKRFEAAFGVPLLDTYGSTETSGAITANTADGERVAGSCGRPVPGLELRVVDPETLADVRRGDEGEVWVSAPNVMIGYHRAPEATAAALVDGTWYRTGDLARQDERGNLTITGRIKELIIRGGENIHPGEIERVLLTVDGVADAAVGGRPDALYGEVPVAYVVPQAEGAVEAAQVFAACREQLAYYKVPAEVYTLDAVPRTASGKVRRHLLKKARSRLLGLRDDVLHTVEWVGVPGGEHGSSAWALVGEDPFGLGPGFEACVGSLREVPEAAEAVVCAGGDVAAKGVGEVNNVVWRVLKSIRGWVASEGAGTRRLAVVTRGAVARSADEPVTDLVGAAVWGLVRAVQAELPGRVVLVDVDQDFESGSAEGAGLSAVLSGLGDEPQAVVRRGQVLVPRLVRASFGREEDGALWDRSGTVVVSAALDESGRDVVEQLVRAEGVHSVLIFTPSAFEKESARWLRELGGLGVRARVVWDAPAERDLIATALAGVPSRRPVRGVLHVADAAASGEQSAAGALSLGRMQVDRALRGSMEMAWTLHELTRGSQLTAFVTLSSADGVLGAAGRAGWAAGEAFVNALAGVPLAWGPLHGASVAGNAALSSMTVALTPAERLSVLAAASPAARQGVGPVVAARFDVPHIRSLGREVASPLLRGLVLGDAVVPDAEARLLQLVRSEVARLIGGVDEADIDPDRAFRELQFGSVAAVELRNGLAAATGLKLPATLAFDYPTARRIASYLRQRMAGEWPSAALDAGRAGRRRRSGEEFDEPIAIVGMACRYPGDVRTVDEFWDLIAAGRDGVTPFPTDRGWDLDAIFGPELDTVYRPEGGFVSGMADFDADFFGISPREALTMDPQQRLLLETSWEALEHAGIDPLTLRGEQAGVFAGLMYHDYALRLAGTPDYVAGFVDPGIAGSVVSGRIAYTLGLTGPAVTVDTACSSSLVALHWAVQALRNGECSMALAGGVTVMSTPGAFAGFARQGGLAGDGRCKSYAGAADGTGWGEGVGVLVVERLSDARRLGHRVWGVVRGSAVNQDGASNGLTAPNGPSQERVIVQALADAGLGASDVDLVEGHGTGTRLGDPIEAQALLATYGRERADAPLWLGSVKSNIGHTQAAAGVAGIIKTVQAMRHEVMPATLHVDEPSPQVDWSAGGVELLTEAREWRRAAGRPRRAGVSSFGISGTNAHVIVEEGDPEPVGAVLPVPSGGVVWGLSAKSEGALRAQASRLAQWTADGDEGLVETGLALARRSSFAHRAVVIGQDRESVVAGLRSVAAGDANAISGAVVPGVSSGGVSSSGVSSSGVLSGGVSSGGALVFPGQGWQRVGVGAGLLAGGVFAEAIAECGEALRQWVDFDLVEVLSGSDDAWLARVDVVQPVLWAVMVGLARVWESLGVAPPVVVGHSQGEIAAAVVAGALSVEDGARVVAVRSRVIREHLAGSGAMASVAASAAEVESWLVDGVSIAAVNGPAAVTVAGEREAVLAFAAEIEVRGVRVRVVDVDYASHSPMVAQIEDVLRRELAGLTPRKLAPGRRWLSTVTGQWMTGTEADAEYWYRNLRQQVGFSPAVEQLVREGHRLFVEASGHPVLTSGIEQIFEASGVAGAVSGTLRRDVADPTGLLTSAARLFTAGVPIEWPRLLSDATDVLKPSVPPYAFERSRYWVDGPIGGVGDIGAVGLSALDHPLLGASVALADGGCVLTGRLSVTAQPWLADHAVSGTVLLAGTALVELALRAGEATGHGLLRELTLQAPVVLPESGALQLQVTVGAPAADGVQELSIHTRPAGQDSESTEWTCHANGLLAGEGQHATVNAALFAQWPPLGAEPLSVEGLYERLAEIGVGYGPSFRALQRAWRRDDEVLAEVALPDQASDEDRFGLHPVLLDAALQAWALADARDSVRMPFVWSDVRLAAVGARSLRVRVASVADGGVSVLGVDDAGDLVVSAASMVSRPVDAEQVRSWGRSGAADGLLALEWVPAQAAAGAEAVAEWMFVPTGGGADQVADVVWEVLERVRHWLSNESEGRLGVVTRGAVGEPVTDVAAAAVWGLIRSMQAENPGRLLLVDIEIDTEIDSATGDLAAIVSNLGDDDQAAVRDGVLLVPRLVRTPASVETEADPTWDPAGTVLVTGGTGGLGRHVLRHLATTHGIRSLLILSRSGPSTPEALTLAAELAALGVRVRLIAGDVADREFLADALAGVPQRWPLRGVVHVAGLVDDGVALSLTRDQVDRVLRVKAGAALALHELTADLPLTAFALFSSAAAILGAGGQANYAAGNAFLDGFASWRRSQGLPATSMAWGLWDEQRGMGGRLGQGDRKRLQQLAAPLSVEHGLELFDAALANAAPMSVPLRFNAAFARTLDPVPPLLRSLVRGAPRRAVSSNTGTPGGAGLATRLAVLDPETQLTELLTLVRTHVASVLRHDSADRVDVENTFKGLGFDSLTAVELRNSLQAALGRPLSATVVFDHPHPRELAEHLRDQLPGGSRRSVVVQAAAVADEPIAIVGMACRFPGGATTPEEFWQLLAQGRDAVTGFPTDRGWDVEGIYDPEPLTPGRTYARHGAFLHDAAQFDAAFFGISPREALAMDPQQRLLLETSWEALEQAGVEPDTLRGSATGVFVGTNGQDYGRDAVGLPDEVEGYVGIGSSASVMSGRVSYVLGLTGPAVTVDTACSSSLVALHLAAQALRSGECSMALTGGVTVMAKPWPFVEFSRQQGLSADGRCKAFAAGADGFGMAEGIGMLVVERLSEARKRGHRVLGLVRGSAVNQDGASNGLTAPNGPSQERVILQALANAGLETQDVDLVEGHGTGTTLGDPIEAQALLATYGQGRTADEPLWLGSVKSNIGHTQAAAGVAGIIKTVLALRHELMPPTLHVDEPTSQVDWSAGDVELLARAREWRRTEGRPRRAGVSSFGISGTNAHIIVEEGDPEPAVEGLPSPAGGIAWALSAKSEAALRAQASRLAQWATDGADRAVGADDADGAGGDDGLVETGLALARRSRFAHRAVVVGQDRRALVEGLRSIAAGDPTSIAGTALPDVSGGGVLVFPGQGWQRIGVGAGMLTNGGVFAETIAECGAALRQWTDFDLVDVLFGSDEAWLGRVDVVQPVLWAVMVGLARMWESLGVAPSVVVGHSQGEIAAAVVAGALSVEDGARVVAVRSRVIRDHLAGSGAMASIAASAADVETWLSGAVSIAAVNGPGAVTVAGEREAVLSFAADMEAREVRVRVVDVDYASHSPMVEQIEDVLRHELAGLSPREPAPGRRWLSTVTGQWMTGLEADADYWYRNLRQQVAFAPAVEQLMRDGHRLFVEASGHPVLTSGIEQLFDLLGESGAVSGTLRRDLPDANALLVSAARLFTAGAPIAWPKLLTDGPDADSDAAATAAGQSVASLTLPPYAFDRARYWLESQSSVIGDVAAAGLVPTGHPLLGAAVPLADGGCVLTGRLSVATQPWLADHAVSGTVLLAGAALVELALRAAQETDCGGVGELTLQAPVVLSTDSALQVRLTVSAPAGAQARSLTIHTRPENQDTESEWMLHAAGSLVGAPEQPGPDVTVFEQWPPRGADPLPVEGMYDRLADIGVEYGPSFRALRRAWSRDGEVFAEVALDDANDTDRGFGLDPVLLDAALQAWALADGGDGVRMPFAWSDVHLTAIGARSLRVRISADATGVGVLGVDDAGDVVISVGSMVSRPVETDQVRAWGRGTTTDGLLGLEWIPVPPAQQAATPETPTEWIFVPEGQVADVVWQVLEQVQEWLRGDPAGRLAVVTRGAVGDTVTDLGGSAVWGLIRTVQSEHPGRLVLVDTDSESTPEHVAPLLAELGDAEQAAIRSGAVLVPRLTRIPTPTEPATSWDPNSTVLITGVTGGLGRHVARHLVRTHGIRSLLLVSRSGPAAPDALALAAELSGLGARVRLTAADAAETSAVRDLLTSVPSHLPLRGVVHVAGVVDDALALSLTRPHLDRVFRVKVDAAWTLHQLTADLPLTAFVLFSGAAGILGGAGQANYAAGNAYLDGLAAWRHAQGLPATSLAWGLWDETHGMGGRLTASERQRLQRFAVPLSVNQGLELFDSGVATGLPLVVPLRLDPTAVRRLDRVPDLLRGLVRDTPRRAVTTAGAVSSAAAHGLAAELSALDDEAQLRELLALVRIRVAGVLGHTGPETVDADESFKVLGVDSLMAVEVRNTLAAAIGFSLPATLVFDHPSPRALARYLRDRLPGAVSGVSTTGPKRTPSKRNPIPVDEPIAIVGMACRFPGGADTPEAFWQLLADGADAMTGFPTDRGWSADAIAEPDDSTGPAYARRGAFLHRAGDFDAGFFGISPNEALAMDPQQRLLLETAWEALERAGIDPEALRDTDTGVFIGTNGQDYGRVAASDPGVAPEVASHLGVGSSASVMSGRVSYTLGLTGPAVTVDTACSSSLVALHWAAQALRNGECALALTGGVTVMATPMLFPEFASQGGMAADGRCKSFAGAADGTGWGEGVGMLAVELLSDARRLGHRVLGVVRGSAVNQDGASNGLTAPNGPSQERVIRQAIAAAGISAAAVDLVEGHGTGTKLGDPIEAQALLATYGRDRSGGPLWLGSVKSNIGHTQAAAGVAGVIKTVLAMQNAEMPVTLHVDEPSPHVDWSDGDVRLLTGARAWPRDPNRARLAGVSSFGISGTNAHVVIEEGDPNPEPSEQPLPVPAGGVAWLLSSRSGRGLRGQASRLAQWAADSADGIVESGLALATRRARLAHRATVVGADRAELVERLRLLAEGVPAPGLFTAPGSGAARLDDTDGGVAALFSGQGSQRAAMGLGLHGVAPVFTEILDLVCAELGLDLDTLGDAERLNRTEITQRALFAIQVATFRQLEAWGLTVSWLGGHSIGELTAAYLAGVWDLEGACRIVAARGRLMGQARAGGAMAALEATEAQVLEDLATVDGHIGLAAVNGPTSAVVSGDAEAVEALVASYKAAGRRARRLTVSHAFHSAHMDDALAGFERIVASVPASAPRLRLVSTLTGLELDDQATDPGYWVRQLREPVRFADAVTFLARRGVAAFVDVSPDGVLTSMISGALPEEAAETPVVPTLSAEVPEPVALLHAAAALDVVGAARIAWPTVLAEQSQPAELETEIAGIELPTHAFARTRYWLAMSGGGHANPHLAATMSAETTDHDDSQSDDHPWRERLFAASSAQRTDLLLSLVRDQVQRLLGYAAEEIDVDRGLLELGLSSVTGVELSRRLSTATGLRLPATLIFDHGTVAAIVKQLTALVADAADAADTTPGSPGHGVATAADFERLERALATPSAERSERERVTAGLERLLRLWRSDDGRADGALSDPGRPDGGLPDLRSAGVDEVLSFIRDDLGLDDALDGH</sequence>
<dbReference type="InterPro" id="IPR042104">
    <property type="entry name" value="PKS_dehydratase_sf"/>
</dbReference>
<dbReference type="InterPro" id="IPR032821">
    <property type="entry name" value="PKS_assoc"/>
</dbReference>
<feature type="domain" description="Ketosynthase family 3 (KS3)" evidence="9">
    <location>
        <begin position="1065"/>
        <end position="1488"/>
    </location>
</feature>
<dbReference type="InterPro" id="IPR050091">
    <property type="entry name" value="PKS_NRPS_Biosynth_Enz"/>
</dbReference>
<feature type="active site" description="Proton donor; for dehydratase activity" evidence="6">
    <location>
        <position position="2176"/>
    </location>
</feature>
<evidence type="ECO:0000259" key="10">
    <source>
        <dbReference type="PROSITE" id="PS52019"/>
    </source>
</evidence>
<protein>
    <submittedName>
        <fullName evidence="11">Type I polyketide synthase</fullName>
    </submittedName>
</protein>
<dbReference type="SMART" id="SM00825">
    <property type="entry name" value="PKS_KS"/>
    <property type="match status" value="3"/>
</dbReference>
<dbReference type="InterPro" id="IPR020845">
    <property type="entry name" value="AMP-binding_CS"/>
</dbReference>
<dbReference type="InterPro" id="IPR057326">
    <property type="entry name" value="KR_dom"/>
</dbReference>
<dbReference type="InterPro" id="IPR014043">
    <property type="entry name" value="Acyl_transferase_dom"/>
</dbReference>
<dbReference type="Gene3D" id="1.10.1200.10">
    <property type="entry name" value="ACP-like"/>
    <property type="match status" value="4"/>
</dbReference>
<dbReference type="InterPro" id="IPR055123">
    <property type="entry name" value="SpnB-like_Rossmann"/>
</dbReference>
<dbReference type="PROSITE" id="PS52004">
    <property type="entry name" value="KS3_2"/>
    <property type="match status" value="3"/>
</dbReference>
<dbReference type="InterPro" id="IPR000873">
    <property type="entry name" value="AMP-dep_synth/lig_dom"/>
</dbReference>